<dbReference type="Pfam" id="PF00550">
    <property type="entry name" value="PP-binding"/>
    <property type="match status" value="1"/>
</dbReference>
<dbReference type="SUPFAM" id="SSF52777">
    <property type="entry name" value="CoA-dependent acyltransferases"/>
    <property type="match status" value="4"/>
</dbReference>
<organism evidence="5 6">
    <name type="scientific">Acidovorax facilis</name>
    <dbReference type="NCBI Taxonomy" id="12917"/>
    <lineage>
        <taxon>Bacteria</taxon>
        <taxon>Pseudomonadati</taxon>
        <taxon>Pseudomonadota</taxon>
        <taxon>Betaproteobacteria</taxon>
        <taxon>Burkholderiales</taxon>
        <taxon>Comamonadaceae</taxon>
        <taxon>Acidovorax</taxon>
    </lineage>
</organism>
<comment type="cofactor">
    <cofactor evidence="1">
        <name>pantetheine 4'-phosphate</name>
        <dbReference type="ChEBI" id="CHEBI:47942"/>
    </cofactor>
</comment>
<keyword evidence="3" id="KW-0597">Phosphoprotein</keyword>
<evidence type="ECO:0000256" key="2">
    <source>
        <dbReference type="ARBA" id="ARBA00022450"/>
    </source>
</evidence>
<feature type="domain" description="Carrier" evidence="4">
    <location>
        <begin position="1"/>
        <end position="60"/>
    </location>
</feature>
<dbReference type="CDD" id="cd19543">
    <property type="entry name" value="DCL_NRPS"/>
    <property type="match status" value="1"/>
</dbReference>
<dbReference type="PANTHER" id="PTHR45398:SF1">
    <property type="entry name" value="ENZYME, PUTATIVE (JCVI)-RELATED"/>
    <property type="match status" value="1"/>
</dbReference>
<dbReference type="NCBIfam" id="TIGR01720">
    <property type="entry name" value="NRPS-para261"/>
    <property type="match status" value="1"/>
</dbReference>
<feature type="non-terminal residue" evidence="5">
    <location>
        <position position="1"/>
    </location>
</feature>
<name>A0ABV8DHM3_9BURK</name>
<evidence type="ECO:0000313" key="5">
    <source>
        <dbReference type="EMBL" id="MFC3937832.1"/>
    </source>
</evidence>
<dbReference type="Gene3D" id="3.30.559.10">
    <property type="entry name" value="Chloramphenicol acetyltransferase-like domain"/>
    <property type="match status" value="2"/>
</dbReference>
<dbReference type="PANTHER" id="PTHR45398">
    <property type="match status" value="1"/>
</dbReference>
<dbReference type="InterPro" id="IPR023213">
    <property type="entry name" value="CAT-like_dom_sf"/>
</dbReference>
<feature type="non-terminal residue" evidence="5">
    <location>
        <position position="994"/>
    </location>
</feature>
<dbReference type="EMBL" id="JBHSAJ010000135">
    <property type="protein sequence ID" value="MFC3937832.1"/>
    <property type="molecule type" value="Genomic_DNA"/>
</dbReference>
<accession>A0ABV8DHM3</accession>
<dbReference type="SUPFAM" id="SSF47336">
    <property type="entry name" value="ACP-like"/>
    <property type="match status" value="1"/>
</dbReference>
<dbReference type="Gene3D" id="1.10.1200.10">
    <property type="entry name" value="ACP-like"/>
    <property type="match status" value="1"/>
</dbReference>
<dbReference type="InterPro" id="IPR001242">
    <property type="entry name" value="Condensation_dom"/>
</dbReference>
<dbReference type="CDD" id="cd19534">
    <property type="entry name" value="E_NRPS"/>
    <property type="match status" value="1"/>
</dbReference>
<keyword evidence="6" id="KW-1185">Reference proteome</keyword>
<dbReference type="PROSITE" id="PS00012">
    <property type="entry name" value="PHOSPHOPANTETHEINE"/>
    <property type="match status" value="1"/>
</dbReference>
<dbReference type="PROSITE" id="PS50075">
    <property type="entry name" value="CARRIER"/>
    <property type="match status" value="1"/>
</dbReference>
<dbReference type="InterPro" id="IPR010060">
    <property type="entry name" value="NRPS_synth"/>
</dbReference>
<dbReference type="Pfam" id="PF00668">
    <property type="entry name" value="Condensation"/>
    <property type="match status" value="2"/>
</dbReference>
<evidence type="ECO:0000313" key="6">
    <source>
        <dbReference type="Proteomes" id="UP001595693"/>
    </source>
</evidence>
<sequence>QVLRVDRVGRHDNFFELGGDSILTLQIIARARKRGLRFTPRELMERQTVAAVAAVTSQDANPMAGAPPVVAPSDAAAPFAPIPVQTWFFEQAFEDIHHWNQSLLLSATEVVEPARVQQAVEALVAHHEALRLSFELGADGRWSLTSQSSGQPVFEQIDLSSARDVGAAITDAADRAQRSLSLGRPFKAVWMDLGKGGASRLLLTAHHLVVDGVSWRVILEDLQTVYQQLREGRSPDLPPATTPFRDWSAVLARYADSAESRAELPFWQSVVGPAEPPLPGVAEGNNTVADARTVATSLGEARTEQLLGDVPQAYGTRIDEVLLTALARTLCAWDGRESVLVELEGHGREDHRFDGIDLSRTVGWFTSLYPVRLAPGDVQRERGGSPGHRLKSIKEQLRQVPHKGVGYGVLRYLSTEGRMLSDGAYPQVTFNYLGQFDQSFDADSVWQLARESAGQERAPGSRRRTWLSVDADVHCGELRVRWTYSAAAHDEVTVQGLARRFLDELEDLIEYCLSGERGVTPSDFPLARLTQAQIDGLPLSWERLADLYPLSPMQAGMLFHSILEPEGTAYVNQLRLDLEGLDAARFKAAWQMALDRHEVLRTGFVYGETPLQWVARSVDLPLVEYDWRDRADLVAALDALARAERERGFDLAEPPLMRLVLVQCAAGRHHLVWTRHHLLLDGWSTARLMAEILACHAMQIPAPPRGRYRDYIAWLQGADGVAAENYWRALLADVEEPTRLAAVLKPSADGHGHREHIQVFDAAETARLADFARAERVTVNTLVQAGWALLLQRYTGQASVCFGATTSGRPSDLPDAGEVLGLFINTLPVVARPRPEQRVGDWLRELQAQNIASREHEHAPLFEIQRWAGDKGLGLFDSILVFENYPVDEALSQEWGAMRVSLNENREETNYPMTLTVHHGETLTVGYAFQGSVFSARQIERLAGHYMAVLRALAQAPQGTLGAVEVLSEAERQELNRWGVNEQRYVEVEPVHRL</sequence>
<dbReference type="Proteomes" id="UP001595693">
    <property type="component" value="Unassembled WGS sequence"/>
</dbReference>
<dbReference type="Gene3D" id="3.30.559.30">
    <property type="entry name" value="Nonribosomal peptide synthetase, condensation domain"/>
    <property type="match status" value="2"/>
</dbReference>
<comment type="caution">
    <text evidence="5">The sequence shown here is derived from an EMBL/GenBank/DDBJ whole genome shotgun (WGS) entry which is preliminary data.</text>
</comment>
<proteinExistence type="predicted"/>
<dbReference type="InterPro" id="IPR036736">
    <property type="entry name" value="ACP-like_sf"/>
</dbReference>
<evidence type="ECO:0000256" key="3">
    <source>
        <dbReference type="ARBA" id="ARBA00022553"/>
    </source>
</evidence>
<dbReference type="RefSeq" id="WP_377808519.1">
    <property type="nucleotide sequence ID" value="NZ_JBHSAJ010000135.1"/>
</dbReference>
<gene>
    <name evidence="5" type="ORF">ACFOW3_24700</name>
</gene>
<evidence type="ECO:0000256" key="1">
    <source>
        <dbReference type="ARBA" id="ARBA00001957"/>
    </source>
</evidence>
<evidence type="ECO:0000259" key="4">
    <source>
        <dbReference type="PROSITE" id="PS50075"/>
    </source>
</evidence>
<reference evidence="6" key="1">
    <citation type="journal article" date="2019" name="Int. J. Syst. Evol. Microbiol.">
        <title>The Global Catalogue of Microorganisms (GCM) 10K type strain sequencing project: providing services to taxonomists for standard genome sequencing and annotation.</title>
        <authorList>
            <consortium name="The Broad Institute Genomics Platform"/>
            <consortium name="The Broad Institute Genome Sequencing Center for Infectious Disease"/>
            <person name="Wu L."/>
            <person name="Ma J."/>
        </authorList>
    </citation>
    <scope>NUCLEOTIDE SEQUENCE [LARGE SCALE GENOMIC DNA]</scope>
    <source>
        <strain evidence="6">CCUG 2113</strain>
    </source>
</reference>
<dbReference type="InterPro" id="IPR006162">
    <property type="entry name" value="Ppantetheine_attach_site"/>
</dbReference>
<keyword evidence="2" id="KW-0596">Phosphopantetheine</keyword>
<protein>
    <submittedName>
        <fullName evidence="5">Condensation domain-containing protein</fullName>
    </submittedName>
</protein>
<dbReference type="InterPro" id="IPR009081">
    <property type="entry name" value="PP-bd_ACP"/>
</dbReference>